<accession>A0A5D4TKI4</accession>
<comment type="caution">
    <text evidence="1">The sequence shown here is derived from an EMBL/GenBank/DDBJ whole genome shotgun (WGS) entry which is preliminary data.</text>
</comment>
<protein>
    <submittedName>
        <fullName evidence="1">Uncharacterized protein</fullName>
    </submittedName>
</protein>
<name>A0A5D4TKI4_9BACI</name>
<organism evidence="1 2">
    <name type="scientific">Rossellomorea aquimaris</name>
    <dbReference type="NCBI Taxonomy" id="189382"/>
    <lineage>
        <taxon>Bacteria</taxon>
        <taxon>Bacillati</taxon>
        <taxon>Bacillota</taxon>
        <taxon>Bacilli</taxon>
        <taxon>Bacillales</taxon>
        <taxon>Bacillaceae</taxon>
        <taxon>Rossellomorea</taxon>
    </lineage>
</organism>
<gene>
    <name evidence="1" type="ORF">FZC80_16755</name>
</gene>
<reference evidence="1 2" key="1">
    <citation type="submission" date="2019-08" db="EMBL/GenBank/DDBJ databases">
        <title>Bacillus genomes from the desert of Cuatro Cienegas, Coahuila.</title>
        <authorList>
            <person name="Olmedo-Alvarez G."/>
        </authorList>
    </citation>
    <scope>NUCLEOTIDE SEQUENCE [LARGE SCALE GENOMIC DNA]</scope>
    <source>
        <strain evidence="1 2">CH451a_14T</strain>
    </source>
</reference>
<dbReference type="RefSeq" id="WP_148992552.1">
    <property type="nucleotide sequence ID" value="NZ_VTEW01000016.1"/>
</dbReference>
<dbReference type="EMBL" id="VTEW01000016">
    <property type="protein sequence ID" value="TYS75449.1"/>
    <property type="molecule type" value="Genomic_DNA"/>
</dbReference>
<proteinExistence type="predicted"/>
<evidence type="ECO:0000313" key="2">
    <source>
        <dbReference type="Proteomes" id="UP000325054"/>
    </source>
</evidence>
<evidence type="ECO:0000313" key="1">
    <source>
        <dbReference type="EMBL" id="TYS75449.1"/>
    </source>
</evidence>
<sequence length="84" mass="9708">MNFSVSEPIKLFDQVDGYGYIHNVLGFGDPHVVIIKNQWWMFIGGFQTNFKKNIFTASLPEGKSLSSNEWKLRLHLGIPKRQIQ</sequence>
<dbReference type="AlphaFoldDB" id="A0A5D4TKI4"/>
<dbReference type="OrthoDB" id="9799605at2"/>
<dbReference type="Proteomes" id="UP000325054">
    <property type="component" value="Unassembled WGS sequence"/>
</dbReference>